<dbReference type="EMBL" id="JAXCGZ010003554">
    <property type="protein sequence ID" value="KAK7083315.1"/>
    <property type="molecule type" value="Genomic_DNA"/>
</dbReference>
<evidence type="ECO:0000313" key="3">
    <source>
        <dbReference type="Proteomes" id="UP001381693"/>
    </source>
</evidence>
<dbReference type="AlphaFoldDB" id="A0AAN8XS93"/>
<proteinExistence type="predicted"/>
<organism evidence="2 3">
    <name type="scientific">Halocaridina rubra</name>
    <name type="common">Hawaiian red shrimp</name>
    <dbReference type="NCBI Taxonomy" id="373956"/>
    <lineage>
        <taxon>Eukaryota</taxon>
        <taxon>Metazoa</taxon>
        <taxon>Ecdysozoa</taxon>
        <taxon>Arthropoda</taxon>
        <taxon>Crustacea</taxon>
        <taxon>Multicrustacea</taxon>
        <taxon>Malacostraca</taxon>
        <taxon>Eumalacostraca</taxon>
        <taxon>Eucarida</taxon>
        <taxon>Decapoda</taxon>
        <taxon>Pleocyemata</taxon>
        <taxon>Caridea</taxon>
        <taxon>Atyoidea</taxon>
        <taxon>Atyidae</taxon>
        <taxon>Halocaridina</taxon>
    </lineage>
</organism>
<reference evidence="2 3" key="1">
    <citation type="submission" date="2023-11" db="EMBL/GenBank/DDBJ databases">
        <title>Halocaridina rubra genome assembly.</title>
        <authorList>
            <person name="Smith C."/>
        </authorList>
    </citation>
    <scope>NUCLEOTIDE SEQUENCE [LARGE SCALE GENOMIC DNA]</scope>
    <source>
        <strain evidence="2">EP-1</strain>
        <tissue evidence="2">Whole</tissue>
    </source>
</reference>
<sequence>YRMVADYNSKDLIRSLVRVPKSGRDASLESSLLDLSNVSQLAATIPVSRTLPPELSRPFGKKNQGNRTENKNVIAKPLLQELKETSAGAKKRSLAEEPMVGANMVMGQEQSAPPNKRVCVTYMTKADAVRAFPWGRFVNIPSGTVYVVSGLQAQPQALDISGDSTLKLLQQREALQQENRALHQQLALFQQLFRNKDRLKSVLKRLGVQLPP</sequence>
<comment type="caution">
    <text evidence="2">The sequence shown here is derived from an EMBL/GenBank/DDBJ whole genome shotgun (WGS) entry which is preliminary data.</text>
</comment>
<evidence type="ECO:0000313" key="2">
    <source>
        <dbReference type="EMBL" id="KAK7083315.1"/>
    </source>
</evidence>
<feature type="coiled-coil region" evidence="1">
    <location>
        <begin position="165"/>
        <end position="192"/>
    </location>
</feature>
<gene>
    <name evidence="2" type="ORF">SK128_022586</name>
</gene>
<evidence type="ECO:0000256" key="1">
    <source>
        <dbReference type="SAM" id="Coils"/>
    </source>
</evidence>
<name>A0AAN8XS93_HALRR</name>
<feature type="non-terminal residue" evidence="2">
    <location>
        <position position="1"/>
    </location>
</feature>
<keyword evidence="1" id="KW-0175">Coiled coil</keyword>
<dbReference type="Proteomes" id="UP001381693">
    <property type="component" value="Unassembled WGS sequence"/>
</dbReference>
<keyword evidence="3" id="KW-1185">Reference proteome</keyword>
<accession>A0AAN8XS93</accession>
<protein>
    <submittedName>
        <fullName evidence="2">Uncharacterized protein</fullName>
    </submittedName>
</protein>